<accession>A0A6P8HLG0</accession>
<evidence type="ECO:0000313" key="2">
    <source>
        <dbReference type="RefSeq" id="XP_031557234.1"/>
    </source>
</evidence>
<keyword evidence="1" id="KW-1185">Reference proteome</keyword>
<gene>
    <name evidence="2" type="primary">LOC116293876</name>
</gene>
<dbReference type="Gene3D" id="1.25.40.570">
    <property type="match status" value="1"/>
</dbReference>
<protein>
    <submittedName>
        <fullName evidence="2">COP9 signalosome complex subunit 1-like isoform X1</fullName>
    </submittedName>
</protein>
<reference evidence="2" key="1">
    <citation type="submission" date="2025-08" db="UniProtKB">
        <authorList>
            <consortium name="RefSeq"/>
        </authorList>
    </citation>
    <scope>IDENTIFICATION</scope>
    <source>
        <tissue evidence="2">Tentacle</tissue>
    </source>
</reference>
<organism evidence="1 2">
    <name type="scientific">Actinia tenebrosa</name>
    <name type="common">Australian red waratah sea anemone</name>
    <dbReference type="NCBI Taxonomy" id="6105"/>
    <lineage>
        <taxon>Eukaryota</taxon>
        <taxon>Metazoa</taxon>
        <taxon>Cnidaria</taxon>
        <taxon>Anthozoa</taxon>
        <taxon>Hexacorallia</taxon>
        <taxon>Actiniaria</taxon>
        <taxon>Actiniidae</taxon>
        <taxon>Actinia</taxon>
    </lineage>
</organism>
<dbReference type="KEGG" id="aten:116293876"/>
<proteinExistence type="predicted"/>
<dbReference type="Proteomes" id="UP000515163">
    <property type="component" value="Unplaced"/>
</dbReference>
<dbReference type="InParanoid" id="A0A6P8HLG0"/>
<dbReference type="RefSeq" id="XP_031557234.1">
    <property type="nucleotide sequence ID" value="XM_031701374.1"/>
</dbReference>
<name>A0A6P8HLG0_ACTTE</name>
<dbReference type="OrthoDB" id="422427at2759"/>
<dbReference type="AlphaFoldDB" id="A0A6P8HLG0"/>
<dbReference type="GeneID" id="116293876"/>
<evidence type="ECO:0000313" key="1">
    <source>
        <dbReference type="Proteomes" id="UP000515163"/>
    </source>
</evidence>
<sequence length="95" mass="10664">MPLPSRGSRHNEVIEPMQVDIAPEVDQQAAEDNFIIEAATIDLDVFASNYMGLTKLSRLMFVAKHCPALEIDALRMALILNYVKHTFVPRPHYAG</sequence>